<comment type="caution">
    <text evidence="1">The sequence shown here is derived from an EMBL/GenBank/DDBJ whole genome shotgun (WGS) entry which is preliminary data.</text>
</comment>
<sequence>MPRGAGAAVSALAHLCLDAAEGALAQALLTVHLVRVMARAGDLPEP</sequence>
<evidence type="ECO:0000313" key="1">
    <source>
        <dbReference type="EMBL" id="EPH46641.1"/>
    </source>
</evidence>
<reference evidence="1 2" key="1">
    <citation type="submission" date="2013-02" db="EMBL/GenBank/DDBJ databases">
        <title>Draft Genome Sequence of Streptomyces aurantiacus, Which Produces Setomimycin.</title>
        <authorList>
            <person name="Gruening B.A."/>
            <person name="Praeg A."/>
            <person name="Erxleben A."/>
            <person name="Guenther S."/>
            <person name="Mueller M."/>
        </authorList>
    </citation>
    <scope>NUCLEOTIDE SEQUENCE [LARGE SCALE GENOMIC DNA]</scope>
    <source>
        <strain evidence="1 2">JA 4570</strain>
    </source>
</reference>
<dbReference type="RefSeq" id="WP_016638439.1">
    <property type="nucleotide sequence ID" value="NZ_AOPZ01000010.1"/>
</dbReference>
<proteinExistence type="predicted"/>
<evidence type="ECO:0000313" key="2">
    <source>
        <dbReference type="Proteomes" id="UP000014629"/>
    </source>
</evidence>
<gene>
    <name evidence="1" type="ORF">STRAU_0305</name>
</gene>
<dbReference type="EMBL" id="AOPZ01000010">
    <property type="protein sequence ID" value="EPH46641.1"/>
    <property type="molecule type" value="Genomic_DNA"/>
</dbReference>
<name>S3ZTA4_9ACTN</name>
<dbReference type="Proteomes" id="UP000014629">
    <property type="component" value="Unassembled WGS sequence"/>
</dbReference>
<protein>
    <submittedName>
        <fullName evidence="1">Uncharacterized protein</fullName>
    </submittedName>
</protein>
<dbReference type="AlphaFoldDB" id="S3ZTA4"/>
<accession>S3ZTA4</accession>
<organism evidence="1 2">
    <name type="scientific">Streptomyces aurantiacus JA 4570</name>
    <dbReference type="NCBI Taxonomy" id="1286094"/>
    <lineage>
        <taxon>Bacteria</taxon>
        <taxon>Bacillati</taxon>
        <taxon>Actinomycetota</taxon>
        <taxon>Actinomycetes</taxon>
        <taxon>Kitasatosporales</taxon>
        <taxon>Streptomycetaceae</taxon>
        <taxon>Streptomyces</taxon>
        <taxon>Streptomyces aurantiacus group</taxon>
    </lineage>
</organism>
<keyword evidence="2" id="KW-1185">Reference proteome</keyword>